<dbReference type="EMBL" id="JAOWKX010000005">
    <property type="protein sequence ID" value="MCV2885137.1"/>
    <property type="molecule type" value="Genomic_DNA"/>
</dbReference>
<keyword evidence="6" id="KW-0378">Hydrolase</keyword>
<evidence type="ECO:0000256" key="3">
    <source>
        <dbReference type="ARBA" id="ARBA00022840"/>
    </source>
</evidence>
<reference evidence="7 8" key="1">
    <citation type="submission" date="2022-10" db="EMBL/GenBank/DDBJ databases">
        <title>Aestuariibacter sp. AA17 isolated from Montipora capitata coral fragment.</title>
        <authorList>
            <person name="Emsley S.A."/>
            <person name="Pfannmuller K.M."/>
            <person name="Loughran R.M."/>
            <person name="Shlafstein M."/>
            <person name="Papke E."/>
            <person name="Saw J.H."/>
            <person name="Ushijima B."/>
            <person name="Videau P."/>
        </authorList>
    </citation>
    <scope>NUCLEOTIDE SEQUENCE [LARGE SCALE GENOMIC DNA]</scope>
    <source>
        <strain evidence="7 8">AA17</strain>
    </source>
</reference>
<evidence type="ECO:0000256" key="4">
    <source>
        <dbReference type="ARBA" id="ARBA00023004"/>
    </source>
</evidence>
<dbReference type="NCBIfam" id="NF008669">
    <property type="entry name" value="PRK11670.1"/>
    <property type="match status" value="1"/>
</dbReference>
<keyword evidence="8" id="KW-1185">Reference proteome</keyword>
<dbReference type="PANTHER" id="PTHR42961">
    <property type="entry name" value="IRON-SULFUR PROTEIN NUBPL"/>
    <property type="match status" value="1"/>
</dbReference>
<feature type="binding site" evidence="6">
    <location>
        <begin position="103"/>
        <end position="110"/>
    </location>
    <ligand>
        <name>ATP</name>
        <dbReference type="ChEBI" id="CHEBI:30616"/>
    </ligand>
</feature>
<accession>A0ABT3A976</accession>
<evidence type="ECO:0000256" key="6">
    <source>
        <dbReference type="HAMAP-Rule" id="MF_02040"/>
    </source>
</evidence>
<dbReference type="InterPro" id="IPR044304">
    <property type="entry name" value="NUBPL-like"/>
</dbReference>
<dbReference type="Pfam" id="PF10609">
    <property type="entry name" value="ParA"/>
    <property type="match status" value="1"/>
</dbReference>
<keyword evidence="3 6" id="KW-0067">ATP-binding</keyword>
<dbReference type="InterPro" id="IPR000808">
    <property type="entry name" value="Mrp-like_CS"/>
</dbReference>
<dbReference type="InterPro" id="IPR033756">
    <property type="entry name" value="YlxH/NBP35"/>
</dbReference>
<keyword evidence="1 6" id="KW-0479">Metal-binding</keyword>
<organism evidence="7 8">
    <name type="scientific">Fluctibacter corallii</name>
    <dbReference type="NCBI Taxonomy" id="2984329"/>
    <lineage>
        <taxon>Bacteria</taxon>
        <taxon>Pseudomonadati</taxon>
        <taxon>Pseudomonadota</taxon>
        <taxon>Gammaproteobacteria</taxon>
        <taxon>Alteromonadales</taxon>
        <taxon>Alteromonadaceae</taxon>
        <taxon>Fluctibacter</taxon>
    </lineage>
</organism>
<comment type="function">
    <text evidence="6">Binds and transfers iron-sulfur (Fe-S) clusters to target apoproteins. Can hydrolyze ATP.</text>
</comment>
<name>A0ABT3A976_9ALTE</name>
<sequence>MGFFNFSGFKKAPSIDMDKLTQGVADFFALDTADVSGWISVNKGDVIVAFPFACESKWSGLREALNALGITADNVQFTTEIEAKKALKPRVPGIKNIIAVASGKGGVGKSATSVNLAYALMQEGAKVGILDADIYGPSVPVMLGNPDSHLESDDGKHMFPVNVEGVYANSIGYLVPSENATVWRGPMASRAFQQLLNETRWGELDYLIVDMPPGTGDIQLTLSQAMPVTGAIVVTTPQNLALADAVKGIAMFEKVDVPVLGLIENMSFYQCGQCGHQEHIFDNGGGESLANKYDTQLLGALPLDTQIRQHADAGKPLLVREKDAAISVEYRRIARRLSLNLAMLGDKDNDNRIPIVEKH</sequence>
<comment type="caution">
    <text evidence="7">The sequence shown here is derived from an EMBL/GenBank/DDBJ whole genome shotgun (WGS) entry which is preliminary data.</text>
</comment>
<evidence type="ECO:0000313" key="8">
    <source>
        <dbReference type="Proteomes" id="UP001652504"/>
    </source>
</evidence>
<comment type="subunit">
    <text evidence="6">Homodimer.</text>
</comment>
<gene>
    <name evidence="7" type="primary">apbC</name>
    <name evidence="7" type="ORF">OE749_10580</name>
</gene>
<keyword evidence="5 6" id="KW-0411">Iron-sulfur</keyword>
<keyword evidence="4 6" id="KW-0408">Iron</keyword>
<proteinExistence type="inferred from homology"/>
<dbReference type="InterPro" id="IPR019591">
    <property type="entry name" value="Mrp/NBP35_ATP-bd"/>
</dbReference>
<evidence type="ECO:0000256" key="5">
    <source>
        <dbReference type="ARBA" id="ARBA00023014"/>
    </source>
</evidence>
<dbReference type="PANTHER" id="PTHR42961:SF2">
    <property type="entry name" value="IRON-SULFUR PROTEIN NUBPL"/>
    <property type="match status" value="1"/>
</dbReference>
<dbReference type="Gene3D" id="3.40.50.300">
    <property type="entry name" value="P-loop containing nucleotide triphosphate hydrolases"/>
    <property type="match status" value="1"/>
</dbReference>
<dbReference type="Proteomes" id="UP001652504">
    <property type="component" value="Unassembled WGS sequence"/>
</dbReference>
<dbReference type="SUPFAM" id="SSF52540">
    <property type="entry name" value="P-loop containing nucleoside triphosphate hydrolases"/>
    <property type="match status" value="1"/>
</dbReference>
<comment type="similarity">
    <text evidence="6">Belongs to the Mrp/NBP35 ATP-binding proteins family.</text>
</comment>
<evidence type="ECO:0000256" key="1">
    <source>
        <dbReference type="ARBA" id="ARBA00022723"/>
    </source>
</evidence>
<dbReference type="CDD" id="cd02037">
    <property type="entry name" value="Mrp_NBP35"/>
    <property type="match status" value="1"/>
</dbReference>
<evidence type="ECO:0000313" key="7">
    <source>
        <dbReference type="EMBL" id="MCV2885137.1"/>
    </source>
</evidence>
<keyword evidence="2 6" id="KW-0547">Nucleotide-binding</keyword>
<dbReference type="PROSITE" id="PS01215">
    <property type="entry name" value="MRP"/>
    <property type="match status" value="1"/>
</dbReference>
<protein>
    <recommendedName>
        <fullName evidence="6">Iron-sulfur cluster carrier protein</fullName>
    </recommendedName>
</protein>
<dbReference type="InterPro" id="IPR027417">
    <property type="entry name" value="P-loop_NTPase"/>
</dbReference>
<evidence type="ECO:0000256" key="2">
    <source>
        <dbReference type="ARBA" id="ARBA00022741"/>
    </source>
</evidence>
<dbReference type="HAMAP" id="MF_02040">
    <property type="entry name" value="Mrp_NBP35"/>
    <property type="match status" value="1"/>
</dbReference>